<gene>
    <name evidence="2" type="ORF">Adu01nite_64870</name>
</gene>
<reference evidence="2 3" key="1">
    <citation type="submission" date="2021-01" db="EMBL/GenBank/DDBJ databases">
        <title>Whole genome shotgun sequence of Actinoplanes durhamensis NBRC 14914.</title>
        <authorList>
            <person name="Komaki H."/>
            <person name="Tamura T."/>
        </authorList>
    </citation>
    <scope>NUCLEOTIDE SEQUENCE [LARGE SCALE GENOMIC DNA]</scope>
    <source>
        <strain evidence="2 3">NBRC 14914</strain>
    </source>
</reference>
<accession>A0ABQ3Z5M8</accession>
<evidence type="ECO:0000313" key="3">
    <source>
        <dbReference type="Proteomes" id="UP000637628"/>
    </source>
</evidence>
<keyword evidence="1" id="KW-0472">Membrane</keyword>
<evidence type="ECO:0000313" key="2">
    <source>
        <dbReference type="EMBL" id="GIE05137.1"/>
    </source>
</evidence>
<organism evidence="2 3">
    <name type="scientific">Paractinoplanes durhamensis</name>
    <dbReference type="NCBI Taxonomy" id="113563"/>
    <lineage>
        <taxon>Bacteria</taxon>
        <taxon>Bacillati</taxon>
        <taxon>Actinomycetota</taxon>
        <taxon>Actinomycetes</taxon>
        <taxon>Micromonosporales</taxon>
        <taxon>Micromonosporaceae</taxon>
        <taxon>Paractinoplanes</taxon>
    </lineage>
</organism>
<comment type="caution">
    <text evidence="2">The sequence shown here is derived from an EMBL/GenBank/DDBJ whole genome shotgun (WGS) entry which is preliminary data.</text>
</comment>
<keyword evidence="1" id="KW-1133">Transmembrane helix</keyword>
<dbReference type="EMBL" id="BOML01000052">
    <property type="protein sequence ID" value="GIE05137.1"/>
    <property type="molecule type" value="Genomic_DNA"/>
</dbReference>
<keyword evidence="1" id="KW-0812">Transmembrane</keyword>
<name>A0ABQ3Z5M8_9ACTN</name>
<protein>
    <submittedName>
        <fullName evidence="2">Uncharacterized protein</fullName>
    </submittedName>
</protein>
<dbReference type="RefSeq" id="WP_203732523.1">
    <property type="nucleotide sequence ID" value="NZ_BAAATX010000012.1"/>
</dbReference>
<feature type="transmembrane region" description="Helical" evidence="1">
    <location>
        <begin position="218"/>
        <end position="239"/>
    </location>
</feature>
<sequence>MTWEPGKDNDPNPGDPLDLPPVLPYKYIPIASTVSFDEYDELSGPTAARQLLVPSRQSPVDVGLRAVPNEWQQYGGYPTLSVQGTGLTATIPHTATIGGKLTINGKSERLVRFCSHFWCQVDTYDDEGRGLQVQSRTSAGAAWHTVATTRAGKTGTFSVKVPFTASADYRVVAPVVTWKRSDGDRKPRSYATTEATAVEGVTGGEGGGGGLPITGAPAAWIAATGGLLVLLGGGLALMAGRRRARPVSSGDSPPGRV</sequence>
<evidence type="ECO:0000256" key="1">
    <source>
        <dbReference type="SAM" id="Phobius"/>
    </source>
</evidence>
<dbReference type="Proteomes" id="UP000637628">
    <property type="component" value="Unassembled WGS sequence"/>
</dbReference>
<proteinExistence type="predicted"/>
<keyword evidence="3" id="KW-1185">Reference proteome</keyword>